<dbReference type="Proteomes" id="UP000270530">
    <property type="component" value="Chromosome"/>
</dbReference>
<dbReference type="PROSITE" id="PS51257">
    <property type="entry name" value="PROKAR_LIPOPROTEIN"/>
    <property type="match status" value="1"/>
</dbReference>
<keyword evidence="4" id="KW-1185">Reference proteome</keyword>
<feature type="signal peptide" evidence="1">
    <location>
        <begin position="1"/>
        <end position="23"/>
    </location>
</feature>
<dbReference type="RefSeq" id="WP_126539094.1">
    <property type="nucleotide sequence ID" value="NZ_AP018560.1"/>
</dbReference>
<keyword evidence="1" id="KW-0732">Signal</keyword>
<evidence type="ECO:0000313" key="4">
    <source>
        <dbReference type="Proteomes" id="UP000270530"/>
    </source>
</evidence>
<dbReference type="EMBL" id="AP018560">
    <property type="protein sequence ID" value="BBD80817.1"/>
    <property type="molecule type" value="Genomic_DNA"/>
</dbReference>
<proteinExistence type="predicted"/>
<name>A0A2Z6E724_9GAMM</name>
<dbReference type="KEGG" id="rbd:ALSL_2191"/>
<reference evidence="4" key="1">
    <citation type="submission" date="2018-04" db="EMBL/GenBank/DDBJ databases">
        <authorList>
            <person name="Watanabe M."/>
            <person name="Kojima H."/>
        </authorList>
    </citation>
    <scope>NUCLEOTIDE SEQUENCE [LARGE SCALE GENOMIC DNA]</scope>
    <source>
        <strain evidence="4">Dysh456</strain>
    </source>
</reference>
<reference evidence="4" key="2">
    <citation type="submission" date="2018-06" db="EMBL/GenBank/DDBJ databases">
        <title>Genome sequence of Rhodanobacteraceae bacterium strain Dysh456.</title>
        <authorList>
            <person name="Fukui M."/>
        </authorList>
    </citation>
    <scope>NUCLEOTIDE SEQUENCE [LARGE SCALE GENOMIC DNA]</scope>
    <source>
        <strain evidence="4">Dysh456</strain>
    </source>
</reference>
<dbReference type="SUPFAM" id="SSF159594">
    <property type="entry name" value="XCC0632-like"/>
    <property type="match status" value="1"/>
</dbReference>
<evidence type="ECO:0000313" key="3">
    <source>
        <dbReference type="EMBL" id="BBD80817.1"/>
    </source>
</evidence>
<dbReference type="AlphaFoldDB" id="A0A2Z6E724"/>
<dbReference type="Gene3D" id="3.40.50.10610">
    <property type="entry name" value="ABC-type transport auxiliary lipoprotein component"/>
    <property type="match status" value="1"/>
</dbReference>
<dbReference type="Pfam" id="PF03886">
    <property type="entry name" value="ABC_trans_aux"/>
    <property type="match status" value="1"/>
</dbReference>
<accession>A0A2Z6E724</accession>
<gene>
    <name evidence="3" type="ORF">ALSL_2191</name>
</gene>
<evidence type="ECO:0000256" key="1">
    <source>
        <dbReference type="SAM" id="SignalP"/>
    </source>
</evidence>
<dbReference type="InterPro" id="IPR005586">
    <property type="entry name" value="ABC_trans_aux"/>
</dbReference>
<feature type="domain" description="ABC-type transport auxiliary lipoprotein component" evidence="2">
    <location>
        <begin position="24"/>
        <end position="180"/>
    </location>
</feature>
<protein>
    <submittedName>
        <fullName evidence="3">Ortholog of Bordetella pertussis BP2750</fullName>
    </submittedName>
</protein>
<feature type="chain" id="PRO_5016448019" evidence="1">
    <location>
        <begin position="24"/>
        <end position="206"/>
    </location>
</feature>
<organism evidence="3 4">
    <name type="scientific">Aerosticca soli</name>
    <dbReference type="NCBI Taxonomy" id="2010829"/>
    <lineage>
        <taxon>Bacteria</taxon>
        <taxon>Pseudomonadati</taxon>
        <taxon>Pseudomonadota</taxon>
        <taxon>Gammaproteobacteria</taxon>
        <taxon>Lysobacterales</taxon>
        <taxon>Rhodanobacteraceae</taxon>
        <taxon>Aerosticca</taxon>
    </lineage>
</organism>
<evidence type="ECO:0000259" key="2">
    <source>
        <dbReference type="Pfam" id="PF03886"/>
    </source>
</evidence>
<sequence>MIRRLLPLLALALAACASSPPHYYTLVPPADARAAPADAPFEFELAPVGVPAQVDRPQLVLRTGASDLGVLDGERWIAPLPDELRSALSLDLVDALGAADASGQPAGGRPRLRVRVDLRRFDSGPGAVVRIDAAWSVRMGAGGPLASCASAIDEPAASAEPAALVAAHQRALARLATQIAAAARPLLAGRAPTCPSAPAGPAVRPG</sequence>
<dbReference type="OrthoDB" id="5949767at2"/>